<accession>A0ABT5MPJ0</accession>
<dbReference type="Gene3D" id="3.90.550.10">
    <property type="entry name" value="Spore Coat Polysaccharide Biosynthesis Protein SpsA, Chain A"/>
    <property type="match status" value="1"/>
</dbReference>
<organism evidence="2 3">
    <name type="scientific">Mannheimia cairinae</name>
    <dbReference type="NCBI Taxonomy" id="3025936"/>
    <lineage>
        <taxon>Bacteria</taxon>
        <taxon>Pseudomonadati</taxon>
        <taxon>Pseudomonadota</taxon>
        <taxon>Gammaproteobacteria</taxon>
        <taxon>Pasteurellales</taxon>
        <taxon>Pasteurellaceae</taxon>
        <taxon>Mannheimia</taxon>
    </lineage>
</organism>
<dbReference type="PANTHER" id="PTHR43685">
    <property type="entry name" value="GLYCOSYLTRANSFERASE"/>
    <property type="match status" value="1"/>
</dbReference>
<protein>
    <submittedName>
        <fullName evidence="2">Glycosyltransferase</fullName>
        <ecNumber evidence="2">2.4.-.-</ecNumber>
    </submittedName>
</protein>
<dbReference type="RefSeq" id="WP_273771107.1">
    <property type="nucleotide sequence ID" value="NZ_JAQSJE010000002.1"/>
</dbReference>
<dbReference type="Pfam" id="PF00535">
    <property type="entry name" value="Glycos_transf_2"/>
    <property type="match status" value="1"/>
</dbReference>
<dbReference type="SUPFAM" id="SSF53448">
    <property type="entry name" value="Nucleotide-diphospho-sugar transferases"/>
    <property type="match status" value="1"/>
</dbReference>
<evidence type="ECO:0000313" key="2">
    <source>
        <dbReference type="EMBL" id="MDD0823416.1"/>
    </source>
</evidence>
<evidence type="ECO:0000313" key="3">
    <source>
        <dbReference type="Proteomes" id="UP001221909"/>
    </source>
</evidence>
<keyword evidence="2" id="KW-0328">Glycosyltransferase</keyword>
<proteinExistence type="predicted"/>
<dbReference type="GO" id="GO:0016757">
    <property type="term" value="F:glycosyltransferase activity"/>
    <property type="evidence" value="ECO:0007669"/>
    <property type="project" value="UniProtKB-KW"/>
</dbReference>
<dbReference type="InterPro" id="IPR050834">
    <property type="entry name" value="Glycosyltransf_2"/>
</dbReference>
<reference evidence="2 3" key="1">
    <citation type="submission" date="2023-02" db="EMBL/GenBank/DDBJ databases">
        <title>Mannheimia cairiniae sp. nov., a novel species of Mannheimia obtained from moscovy ducks (Cairina moschata) and reclassification of Mannheimia ovis as heterotypic synonym of Mannheimia pernigra.</title>
        <authorList>
            <person name="Christensen H."/>
        </authorList>
    </citation>
    <scope>NUCLEOTIDE SEQUENCE [LARGE SCALE GENOMIC DNA]</scope>
    <source>
        <strain evidence="2 3">AT1</strain>
    </source>
</reference>
<gene>
    <name evidence="2" type="ORF">PTQ27_02885</name>
</gene>
<dbReference type="InterPro" id="IPR029044">
    <property type="entry name" value="Nucleotide-diphossugar_trans"/>
</dbReference>
<dbReference type="InterPro" id="IPR001173">
    <property type="entry name" value="Glyco_trans_2-like"/>
</dbReference>
<name>A0ABT5MPJ0_9PAST</name>
<keyword evidence="2" id="KW-0808">Transferase</keyword>
<comment type="caution">
    <text evidence="2">The sequence shown here is derived from an EMBL/GenBank/DDBJ whole genome shotgun (WGS) entry which is preliminary data.</text>
</comment>
<dbReference type="PANTHER" id="PTHR43685:SF13">
    <property type="entry name" value="O ANTIGEN BIOSYNTHESIS RHAMNOSYLTRANSFERASE RFBN"/>
    <property type="match status" value="1"/>
</dbReference>
<dbReference type="EMBL" id="JAQSJE010000002">
    <property type="protein sequence ID" value="MDD0823416.1"/>
    <property type="molecule type" value="Genomic_DNA"/>
</dbReference>
<dbReference type="EC" id="2.4.-.-" evidence="2"/>
<feature type="domain" description="Glycosyltransferase 2-like" evidence="1">
    <location>
        <begin position="4"/>
        <end position="173"/>
    </location>
</feature>
<dbReference type="Proteomes" id="UP001221909">
    <property type="component" value="Unassembled WGS sequence"/>
</dbReference>
<keyword evidence="3" id="KW-1185">Reference proteome</keyword>
<sequence length="299" mass="34201">MKFSLIVPTYNAGFMWKQWIEAVKMQDLQPLEVIVIDSSSTDGTDLLAKQAGFKVVQIDKAEFNHGATRNKAAVLCDRNSDILIYLTQDAILSEPSSLRKLVKYLNQSHIAAVCGRQLPHKNANPLATFIREFNYPPESSIKDKTNISKLGIKTAFMSNSFAAYRKSIFEELGGFPNDVILAEDMYLAAKIVLAGYQVAYCAEATVYHSHNYTLCQEFKRYFDTGCFHLEEPWIMETFGNVSGEGKKLILKEWYYLLKNAPVWLPYSFLTICSKAMGFYFGKNANKIPKKYWHYFSMFR</sequence>
<evidence type="ECO:0000259" key="1">
    <source>
        <dbReference type="Pfam" id="PF00535"/>
    </source>
</evidence>